<feature type="DNA-binding region" description="H-T-H motif" evidence="2">
    <location>
        <begin position="223"/>
        <end position="242"/>
    </location>
</feature>
<reference evidence="4" key="1">
    <citation type="journal article" date="2023" name="Int. J. Syst. Evol. Microbiol.">
        <title>Mesoterricola silvestris gen. nov., sp. nov., Mesoterricola sediminis sp. nov., Geothrix oryzae sp. nov., Geothrix edaphica sp. nov., Geothrix rubra sp. nov., and Geothrix limicola sp. nov., six novel members of Acidobacteriota isolated from soils.</title>
        <authorList>
            <person name="Itoh H."/>
            <person name="Sugisawa Y."/>
            <person name="Mise K."/>
            <person name="Xu Z."/>
            <person name="Kuniyasu M."/>
            <person name="Ushijima N."/>
            <person name="Kawano K."/>
            <person name="Kobayashi E."/>
            <person name="Shiratori Y."/>
            <person name="Masuda Y."/>
            <person name="Senoo K."/>
        </authorList>
    </citation>
    <scope>NUCLEOTIDE SEQUENCE</scope>
    <source>
        <strain evidence="4">W786</strain>
    </source>
</reference>
<dbReference type="InterPro" id="IPR050624">
    <property type="entry name" value="HTH-type_Tx_Regulator"/>
</dbReference>
<dbReference type="AlphaFoldDB" id="A0AA48H7U5"/>
<dbReference type="Proteomes" id="UP001228113">
    <property type="component" value="Chromosome"/>
</dbReference>
<dbReference type="Gene3D" id="1.10.357.10">
    <property type="entry name" value="Tetracycline Repressor, domain 2"/>
    <property type="match status" value="2"/>
</dbReference>
<dbReference type="Pfam" id="PF00440">
    <property type="entry name" value="TetR_N"/>
    <property type="match status" value="2"/>
</dbReference>
<dbReference type="PANTHER" id="PTHR43479">
    <property type="entry name" value="ACREF/ENVCD OPERON REPRESSOR-RELATED"/>
    <property type="match status" value="1"/>
</dbReference>
<organism evidence="4 5">
    <name type="scientific">Mesoterricola sediminis</name>
    <dbReference type="NCBI Taxonomy" id="2927980"/>
    <lineage>
        <taxon>Bacteria</taxon>
        <taxon>Pseudomonadati</taxon>
        <taxon>Acidobacteriota</taxon>
        <taxon>Holophagae</taxon>
        <taxon>Holophagales</taxon>
        <taxon>Holophagaceae</taxon>
        <taxon>Mesoterricola</taxon>
    </lineage>
</organism>
<feature type="DNA-binding region" description="H-T-H motif" evidence="2">
    <location>
        <begin position="32"/>
        <end position="51"/>
    </location>
</feature>
<dbReference type="PANTHER" id="PTHR43479:SF11">
    <property type="entry name" value="ACREF_ENVCD OPERON REPRESSOR-RELATED"/>
    <property type="match status" value="1"/>
</dbReference>
<dbReference type="SUPFAM" id="SSF46689">
    <property type="entry name" value="Homeodomain-like"/>
    <property type="match status" value="2"/>
</dbReference>
<sequence>MATENRGNPKTEERLVSAAVSLFARKWYGTVSVAEICRAAGLSNGVFYRYYDGKETLFKAILGRVLEQIREAVEGAQGASTEDRLHAFSDAIIQFSADHPDLISVFREGQYRFYDYERRLVAIYQRGLGEALGREVGLAEYLFALGGLRFCAVGQALQGAKVDIPSVSAILNRGLYRRMGFDPARVFGGTATPLPVPLEETARERLLRSGRRLFGEKGFFETNIHEITAGADLSVGAFYTYFESKETFYAELIRLVSHDVRAFISKNLAETGLDDFNALELELRGLWLWIVYLSIDRNCYNIVREAEFVLPAVVTEYYDGFRAGYHRRADRHRATLAAPEVDEDTAIQYLMGLAHYFGIQTAFDDSLGSARSLVETIGAYLSRGFSDDLI</sequence>
<feature type="domain" description="HTH tetR-type" evidence="3">
    <location>
        <begin position="9"/>
        <end position="69"/>
    </location>
</feature>
<keyword evidence="5" id="KW-1185">Reference proteome</keyword>
<gene>
    <name evidence="4" type="ORF">METESE_24910</name>
</gene>
<dbReference type="PRINTS" id="PR00455">
    <property type="entry name" value="HTHTETR"/>
</dbReference>
<accession>A0AA48H7U5</accession>
<keyword evidence="1 2" id="KW-0238">DNA-binding</keyword>
<protein>
    <submittedName>
        <fullName evidence="4">TetR family transcriptional regulator</fullName>
    </submittedName>
</protein>
<evidence type="ECO:0000313" key="5">
    <source>
        <dbReference type="Proteomes" id="UP001228113"/>
    </source>
</evidence>
<feature type="domain" description="HTH tetR-type" evidence="3">
    <location>
        <begin position="200"/>
        <end position="260"/>
    </location>
</feature>
<name>A0AA48H7U5_9BACT</name>
<dbReference type="EMBL" id="AP027081">
    <property type="protein sequence ID" value="BDU77533.1"/>
    <property type="molecule type" value="Genomic_DNA"/>
</dbReference>
<evidence type="ECO:0000256" key="2">
    <source>
        <dbReference type="PROSITE-ProRule" id="PRU00335"/>
    </source>
</evidence>
<dbReference type="RefSeq" id="WP_243333032.1">
    <property type="nucleotide sequence ID" value="NZ_AP027081.1"/>
</dbReference>
<evidence type="ECO:0000313" key="4">
    <source>
        <dbReference type="EMBL" id="BDU77533.1"/>
    </source>
</evidence>
<dbReference type="GO" id="GO:0003677">
    <property type="term" value="F:DNA binding"/>
    <property type="evidence" value="ECO:0007669"/>
    <property type="project" value="UniProtKB-UniRule"/>
</dbReference>
<proteinExistence type="predicted"/>
<dbReference type="KEGG" id="msea:METESE_24910"/>
<evidence type="ECO:0000259" key="3">
    <source>
        <dbReference type="PROSITE" id="PS50977"/>
    </source>
</evidence>
<evidence type="ECO:0000256" key="1">
    <source>
        <dbReference type="ARBA" id="ARBA00023125"/>
    </source>
</evidence>
<dbReference type="InterPro" id="IPR001647">
    <property type="entry name" value="HTH_TetR"/>
</dbReference>
<dbReference type="PROSITE" id="PS50977">
    <property type="entry name" value="HTH_TETR_2"/>
    <property type="match status" value="2"/>
</dbReference>
<dbReference type="InterPro" id="IPR009057">
    <property type="entry name" value="Homeodomain-like_sf"/>
</dbReference>